<dbReference type="PANTHER" id="PTHR14969">
    <property type="entry name" value="SPHINGOSINE-1-PHOSPHATE PHOSPHOHYDROLASE"/>
    <property type="match status" value="1"/>
</dbReference>
<protein>
    <submittedName>
        <fullName evidence="3">Phosphatase PAP2 family protein</fullName>
    </submittedName>
</protein>
<sequence length="262" mass="28494">MSAPSNTTRDRLRALHEKFIVQDRWRTARERTTLYLMAVALVVIGVAGFLVILADVVQRDDVASIDSPVNAWLMQSRTGTVTAIMIGLAIGFGPVALPVVILATIVLWSYLAKHLWRPLLLALGTLTGLVLVQVITRLVERTRPPVDLMLFGVDTTYSFPSGHVSGATNFLLLLTYLIYSRRAARRRVAVLVGVILVVAIGLAAISRVYLGYHWPTDALASVCLALAVLGGVIALDTWRTVRVRPSGRDDAAGTDRREATAA</sequence>
<feature type="domain" description="Phosphatidic acid phosphatase type 2/haloperoxidase" evidence="2">
    <location>
        <begin position="116"/>
        <end position="233"/>
    </location>
</feature>
<feature type="transmembrane region" description="Helical" evidence="1">
    <location>
        <begin position="188"/>
        <end position="212"/>
    </location>
</feature>
<dbReference type="InterPro" id="IPR000326">
    <property type="entry name" value="PAP2/HPO"/>
</dbReference>
<feature type="transmembrane region" description="Helical" evidence="1">
    <location>
        <begin position="83"/>
        <end position="107"/>
    </location>
</feature>
<dbReference type="InterPro" id="IPR036938">
    <property type="entry name" value="PAP2/HPO_sf"/>
</dbReference>
<dbReference type="Proteomes" id="UP000297907">
    <property type="component" value="Unassembled WGS sequence"/>
</dbReference>
<dbReference type="SUPFAM" id="SSF48317">
    <property type="entry name" value="Acid phosphatase/Vanadium-dependent haloperoxidase"/>
    <property type="match status" value="1"/>
</dbReference>
<keyword evidence="4" id="KW-1185">Reference proteome</keyword>
<dbReference type="SMART" id="SM00014">
    <property type="entry name" value="acidPPc"/>
    <property type="match status" value="1"/>
</dbReference>
<dbReference type="RefSeq" id="WP_134453772.1">
    <property type="nucleotide sequence ID" value="NZ_SOFL01000033.1"/>
</dbReference>
<gene>
    <name evidence="3" type="ORF">E3O42_09870</name>
</gene>
<dbReference type="AlphaFoldDB" id="A0A4R8W8R2"/>
<dbReference type="Gene3D" id="1.20.144.10">
    <property type="entry name" value="Phosphatidic acid phosphatase type 2/haloperoxidase"/>
    <property type="match status" value="1"/>
</dbReference>
<name>A0A4R8W8R2_9MICO</name>
<evidence type="ECO:0000313" key="4">
    <source>
        <dbReference type="Proteomes" id="UP000297907"/>
    </source>
</evidence>
<feature type="transmembrane region" description="Helical" evidence="1">
    <location>
        <begin position="218"/>
        <end position="238"/>
    </location>
</feature>
<reference evidence="3 4" key="1">
    <citation type="submission" date="2019-03" db="EMBL/GenBank/DDBJ databases">
        <title>Genomics of glacier-inhabiting Cryobacterium strains.</title>
        <authorList>
            <person name="Liu Q."/>
            <person name="Xin Y.-H."/>
        </authorList>
    </citation>
    <scope>NUCLEOTIDE SEQUENCE [LARGE SCALE GENOMIC DNA]</scope>
    <source>
        <strain evidence="3 4">RHLS22-1</strain>
    </source>
</reference>
<keyword evidence="1" id="KW-1133">Transmembrane helix</keyword>
<evidence type="ECO:0000256" key="1">
    <source>
        <dbReference type="SAM" id="Phobius"/>
    </source>
</evidence>
<dbReference type="CDD" id="cd03392">
    <property type="entry name" value="PAP2_like_2"/>
    <property type="match status" value="1"/>
</dbReference>
<dbReference type="PANTHER" id="PTHR14969:SF13">
    <property type="entry name" value="AT30094P"/>
    <property type="match status" value="1"/>
</dbReference>
<organism evidence="3 4">
    <name type="scientific">Cryobacterium adonitolivorans</name>
    <dbReference type="NCBI Taxonomy" id="1259189"/>
    <lineage>
        <taxon>Bacteria</taxon>
        <taxon>Bacillati</taxon>
        <taxon>Actinomycetota</taxon>
        <taxon>Actinomycetes</taxon>
        <taxon>Micrococcales</taxon>
        <taxon>Microbacteriaceae</taxon>
        <taxon>Cryobacterium</taxon>
    </lineage>
</organism>
<proteinExistence type="predicted"/>
<feature type="transmembrane region" description="Helical" evidence="1">
    <location>
        <begin position="119"/>
        <end position="139"/>
    </location>
</feature>
<feature type="transmembrane region" description="Helical" evidence="1">
    <location>
        <begin position="34"/>
        <end position="54"/>
    </location>
</feature>
<accession>A0A4R8W8R2</accession>
<dbReference type="EMBL" id="SOFL01000033">
    <property type="protein sequence ID" value="TFC01670.1"/>
    <property type="molecule type" value="Genomic_DNA"/>
</dbReference>
<keyword evidence="1" id="KW-0472">Membrane</keyword>
<evidence type="ECO:0000313" key="3">
    <source>
        <dbReference type="EMBL" id="TFC01670.1"/>
    </source>
</evidence>
<evidence type="ECO:0000259" key="2">
    <source>
        <dbReference type="SMART" id="SM00014"/>
    </source>
</evidence>
<dbReference type="OrthoDB" id="5289372at2"/>
<dbReference type="Pfam" id="PF01569">
    <property type="entry name" value="PAP2"/>
    <property type="match status" value="1"/>
</dbReference>
<keyword evidence="1" id="KW-0812">Transmembrane</keyword>
<feature type="transmembrane region" description="Helical" evidence="1">
    <location>
        <begin position="159"/>
        <end position="179"/>
    </location>
</feature>
<comment type="caution">
    <text evidence="3">The sequence shown here is derived from an EMBL/GenBank/DDBJ whole genome shotgun (WGS) entry which is preliminary data.</text>
</comment>